<evidence type="ECO:0000313" key="1">
    <source>
        <dbReference type="EMBL" id="MFC4749837.1"/>
    </source>
</evidence>
<comment type="caution">
    <text evidence="1">The sequence shown here is derived from an EMBL/GenBank/DDBJ whole genome shotgun (WGS) entry which is preliminary data.</text>
</comment>
<proteinExistence type="predicted"/>
<name>A0ABV9PK24_9FLAO</name>
<dbReference type="EMBL" id="JBHSGV010000009">
    <property type="protein sequence ID" value="MFC4749837.1"/>
    <property type="molecule type" value="Genomic_DNA"/>
</dbReference>
<organism evidence="1 2">
    <name type="scientific">Flavobacterium branchiicola</name>
    <dbReference type="NCBI Taxonomy" id="1114875"/>
    <lineage>
        <taxon>Bacteria</taxon>
        <taxon>Pseudomonadati</taxon>
        <taxon>Bacteroidota</taxon>
        <taxon>Flavobacteriia</taxon>
        <taxon>Flavobacteriales</taxon>
        <taxon>Flavobacteriaceae</taxon>
        <taxon>Flavobacterium</taxon>
    </lineage>
</organism>
<protein>
    <recommendedName>
        <fullName evidence="3">Lipoprotein</fullName>
    </recommendedName>
</protein>
<gene>
    <name evidence="1" type="ORF">ACFO5S_20460</name>
</gene>
<accession>A0ABV9PK24</accession>
<reference evidence="2" key="1">
    <citation type="journal article" date="2019" name="Int. J. Syst. Evol. Microbiol.">
        <title>The Global Catalogue of Microorganisms (GCM) 10K type strain sequencing project: providing services to taxonomists for standard genome sequencing and annotation.</title>
        <authorList>
            <consortium name="The Broad Institute Genomics Platform"/>
            <consortium name="The Broad Institute Genome Sequencing Center for Infectious Disease"/>
            <person name="Wu L."/>
            <person name="Ma J."/>
        </authorList>
    </citation>
    <scope>NUCLEOTIDE SEQUENCE [LARGE SCALE GENOMIC DNA]</scope>
    <source>
        <strain evidence="2">WYCCWR 13023</strain>
    </source>
</reference>
<dbReference type="RefSeq" id="WP_213259800.1">
    <property type="nucleotide sequence ID" value="NZ_JAGYWA010000009.1"/>
</dbReference>
<keyword evidence="2" id="KW-1185">Reference proteome</keyword>
<evidence type="ECO:0008006" key="3">
    <source>
        <dbReference type="Google" id="ProtNLM"/>
    </source>
</evidence>
<dbReference type="Proteomes" id="UP001595935">
    <property type="component" value="Unassembled WGS sequence"/>
</dbReference>
<sequence>MKKILILLIAFVFFCCNSDDQYRELNSTHDISTEISVFNDQNEDLLNPNNFNHLDFSKIKLFYVIDGVSHDYTTQLDLVKRENEYRINMLLNDIDKSEKKVMYIQWNENDRDTIEFTIKAYKNLYKPNTIWFNNKVVWQFTCGICGAEFKIIK</sequence>
<evidence type="ECO:0000313" key="2">
    <source>
        <dbReference type="Proteomes" id="UP001595935"/>
    </source>
</evidence>